<protein>
    <recommendedName>
        <fullName evidence="4">NlpE N-terminal domain-containing protein</fullName>
    </recommendedName>
</protein>
<accession>A0A1H9SX20</accession>
<sequence length="158" mass="17019">MRMSSRSLLAFLAAMSLIGAPHAPASAAAAPPTGELVAQVVCGGCNGFRYQNPGEKAVYLVIDGVRHHVPDELTYFNLWANWAGLQSGGAVIDIGAPLVSGSYLARENETGRIYLVGRTKRWIRNGQILDQYAFDRSRIRNVNRASLPAEGPVIPGRS</sequence>
<dbReference type="AlphaFoldDB" id="A0A1H9SX20"/>
<evidence type="ECO:0000256" key="1">
    <source>
        <dbReference type="SAM" id="SignalP"/>
    </source>
</evidence>
<proteinExistence type="predicted"/>
<keyword evidence="1" id="KW-0732">Signal</keyword>
<gene>
    <name evidence="2" type="ORF">SAMN05216188_11733</name>
</gene>
<dbReference type="EMBL" id="FOFR01000017">
    <property type="protein sequence ID" value="SER89461.1"/>
    <property type="molecule type" value="Genomic_DNA"/>
</dbReference>
<name>A0A1H9SX20_9PSEU</name>
<feature type="signal peptide" evidence="1">
    <location>
        <begin position="1"/>
        <end position="27"/>
    </location>
</feature>
<evidence type="ECO:0000313" key="3">
    <source>
        <dbReference type="Proteomes" id="UP000199352"/>
    </source>
</evidence>
<evidence type="ECO:0000313" key="2">
    <source>
        <dbReference type="EMBL" id="SER89461.1"/>
    </source>
</evidence>
<reference evidence="3" key="1">
    <citation type="submission" date="2016-10" db="EMBL/GenBank/DDBJ databases">
        <authorList>
            <person name="Varghese N."/>
            <person name="Submissions S."/>
        </authorList>
    </citation>
    <scope>NUCLEOTIDE SEQUENCE [LARGE SCALE GENOMIC DNA]</scope>
    <source>
        <strain evidence="3">CGMCC 4.3525</strain>
    </source>
</reference>
<keyword evidence="3" id="KW-1185">Reference proteome</keyword>
<feature type="chain" id="PRO_5011617419" description="NlpE N-terminal domain-containing protein" evidence="1">
    <location>
        <begin position="28"/>
        <end position="158"/>
    </location>
</feature>
<organism evidence="2 3">
    <name type="scientific">Lentzea xinjiangensis</name>
    <dbReference type="NCBI Taxonomy" id="402600"/>
    <lineage>
        <taxon>Bacteria</taxon>
        <taxon>Bacillati</taxon>
        <taxon>Actinomycetota</taxon>
        <taxon>Actinomycetes</taxon>
        <taxon>Pseudonocardiales</taxon>
        <taxon>Pseudonocardiaceae</taxon>
        <taxon>Lentzea</taxon>
    </lineage>
</organism>
<evidence type="ECO:0008006" key="4">
    <source>
        <dbReference type="Google" id="ProtNLM"/>
    </source>
</evidence>
<dbReference type="Proteomes" id="UP000199352">
    <property type="component" value="Unassembled WGS sequence"/>
</dbReference>